<dbReference type="InterPro" id="IPR022488">
    <property type="entry name" value="PPK2-related"/>
</dbReference>
<proteinExistence type="predicted"/>
<keyword evidence="2" id="KW-0808">Transferase</keyword>
<organism evidence="2 3">
    <name type="scientific">Acinetobacter variabilis</name>
    <dbReference type="NCBI Taxonomy" id="70346"/>
    <lineage>
        <taxon>Bacteria</taxon>
        <taxon>Pseudomonadati</taxon>
        <taxon>Pseudomonadota</taxon>
        <taxon>Gammaproteobacteria</taxon>
        <taxon>Moraxellales</taxon>
        <taxon>Moraxellaceae</taxon>
        <taxon>Acinetobacter</taxon>
    </lineage>
</organism>
<evidence type="ECO:0000313" key="2">
    <source>
        <dbReference type="EMBL" id="QQN88359.1"/>
    </source>
</evidence>
<accession>A0A7T8AR48</accession>
<gene>
    <name evidence="2" type="ORF">IAQ69_01305</name>
</gene>
<dbReference type="SUPFAM" id="SSF52540">
    <property type="entry name" value="P-loop containing nucleoside triphosphate hydrolases"/>
    <property type="match status" value="2"/>
</dbReference>
<dbReference type="PANTHER" id="PTHR34383">
    <property type="entry name" value="POLYPHOSPHATE:AMP PHOSPHOTRANSFERASE-RELATED"/>
    <property type="match status" value="1"/>
</dbReference>
<dbReference type="RefSeq" id="WP_200229556.1">
    <property type="nucleotide sequence ID" value="NZ_CP060811.1"/>
</dbReference>
<evidence type="ECO:0000259" key="1">
    <source>
        <dbReference type="Pfam" id="PF03976"/>
    </source>
</evidence>
<feature type="domain" description="Polyphosphate kinase-2-related" evidence="1">
    <location>
        <begin position="256"/>
        <end position="472"/>
    </location>
</feature>
<dbReference type="PANTHER" id="PTHR34383:SF3">
    <property type="entry name" value="POLYPHOSPHATE:AMP PHOSPHOTRANSFERASE"/>
    <property type="match status" value="1"/>
</dbReference>
<reference evidence="2 3" key="1">
    <citation type="submission" date="2020-08" db="EMBL/GenBank/DDBJ databases">
        <title>Emergence of ISAba1-mediated novel tet(X) in Acinetobacter variabilis from a chicken farm.</title>
        <authorList>
            <person name="Peng K."/>
            <person name="Li R."/>
        </authorList>
    </citation>
    <scope>NUCLEOTIDE SEQUENCE [LARGE SCALE GENOMIC DNA]</scope>
    <source>
        <strain evidence="2 3">XM9F202-2</strain>
    </source>
</reference>
<dbReference type="EMBL" id="CP060811">
    <property type="protein sequence ID" value="QQN88359.1"/>
    <property type="molecule type" value="Genomic_DNA"/>
</dbReference>
<dbReference type="Gene3D" id="3.40.50.300">
    <property type="entry name" value="P-loop containing nucleotide triphosphate hydrolases"/>
    <property type="match status" value="2"/>
</dbReference>
<protein>
    <submittedName>
        <fullName evidence="2">Phosphate--AMP phosphotransferase</fullName>
    </submittedName>
</protein>
<dbReference type="GO" id="GO:0016740">
    <property type="term" value="F:transferase activity"/>
    <property type="evidence" value="ECO:0007669"/>
    <property type="project" value="UniProtKB-KW"/>
</dbReference>
<dbReference type="Proteomes" id="UP000596079">
    <property type="component" value="Chromosome"/>
</dbReference>
<feature type="domain" description="Polyphosphate kinase-2-related" evidence="1">
    <location>
        <begin position="13"/>
        <end position="225"/>
    </location>
</feature>
<dbReference type="InterPro" id="IPR027417">
    <property type="entry name" value="P-loop_NTPase"/>
</dbReference>
<sequence>MRIEEQSFQLMDEDELSLALINAQYDLRKTQGQKNGKSLIVLVNGIELAGKGEAVKQLREWVDPRYMQVKADQPQVLGEKQTFWKPYTRFIPAQGQIMVLFGNWYSDLLRTTMQTGAIDDAQFDAYLEDMRVFEQDLKNNYVDVVKVWFDLPWKTLQKRLDQMDPSEMQWHKLHGLDWRDKKKYDTVQRLRERFTKDDDWLIIDGEDEKRRDQQFAQHILQALKHCPNHPVRAKGRWKQAKIPELLQHPSQELAKTEDYKAELKKLSPQVAKALRSDPRNVILLFEGMDAAGKGGAIKRIVKKLDPREYEIQTIGAPEKYELNRPYLWRFWNKLQTDDDICIFDRSWYGRVLVERVEGFASPAEWQRAYDEINRFEQSLINHQTVIIKFWLAISQEEQAARFKAREDTPHKRFKITDEDWRNRERWDDYLKAAADMFERTSTEQAPWHIIATDDKNTARVEILKTILKQLQAD</sequence>
<evidence type="ECO:0000313" key="3">
    <source>
        <dbReference type="Proteomes" id="UP000596079"/>
    </source>
</evidence>
<dbReference type="AlphaFoldDB" id="A0A7T8AR48"/>
<name>A0A7T8AR48_9GAMM</name>
<dbReference type="Pfam" id="PF03976">
    <property type="entry name" value="PPK2"/>
    <property type="match status" value="2"/>
</dbReference>